<gene>
    <name evidence="2" type="ORF">AUP42_08005</name>
</gene>
<proteinExistence type="predicted"/>
<feature type="transmembrane region" description="Helical" evidence="1">
    <location>
        <begin position="120"/>
        <end position="139"/>
    </location>
</feature>
<evidence type="ECO:0000256" key="1">
    <source>
        <dbReference type="SAM" id="Phobius"/>
    </source>
</evidence>
<keyword evidence="1" id="KW-0812">Transmembrane</keyword>
<keyword evidence="1" id="KW-0472">Membrane</keyword>
<reference evidence="2 3" key="1">
    <citation type="submission" date="2015-12" db="EMBL/GenBank/DDBJ databases">
        <title>Genome sequence of Thalassospira lucentensis MCCC 1A02072.</title>
        <authorList>
            <person name="Lu L."/>
            <person name="Lai Q."/>
            <person name="Shao Z."/>
            <person name="Qian P."/>
        </authorList>
    </citation>
    <scope>NUCLEOTIDE SEQUENCE [LARGE SCALE GENOMIC DNA]</scope>
    <source>
        <strain evidence="2 3">MCCC 1A02072</strain>
    </source>
</reference>
<accession>A0A154L051</accession>
<keyword evidence="1" id="KW-1133">Transmembrane helix</keyword>
<protein>
    <submittedName>
        <fullName evidence="2">Uncharacterized protein</fullName>
    </submittedName>
</protein>
<feature type="transmembrane region" description="Helical" evidence="1">
    <location>
        <begin position="31"/>
        <end position="51"/>
    </location>
</feature>
<organism evidence="2 3">
    <name type="scientific">Thalassospira lucentensis</name>
    <dbReference type="NCBI Taxonomy" id="168935"/>
    <lineage>
        <taxon>Bacteria</taxon>
        <taxon>Pseudomonadati</taxon>
        <taxon>Pseudomonadota</taxon>
        <taxon>Alphaproteobacteria</taxon>
        <taxon>Rhodospirillales</taxon>
        <taxon>Thalassospiraceae</taxon>
        <taxon>Thalassospira</taxon>
    </lineage>
</organism>
<dbReference type="Proteomes" id="UP000076335">
    <property type="component" value="Unassembled WGS sequence"/>
</dbReference>
<sequence length="671" mass="74840">MVALILAGSALSTMAALPVFRFGVWRDSEPTVIAVFVTGAMAWGWGGYCYYRYREAKVPLTIVASLLFALWCCFTSMFAPFPILSFLGSPQLGEGPILFLCWSGFMLLVWAVWQERGTICLAFAAGIFMVFYAASAHQLDENSAFRLFGFSDYVGVFAVLLPALLYCMARQFILPPYLRHVLVLIGYGASVLLSLAAGNKGAALALVFSTAIWALCSLLFSKGKVVWQRLAIWGAMVATVLVPICIMAGLWALGQSADIYQEDSEPGLFFNLYSVVSRGLMLKLTSYAFEEAGIGAYLVGNGFGHSLFYVQNYLPLSGQSFLYPHWDVFYRDFVHTHSIPYETLLSGGLLALVLYFMVFCLWVYEAALEDRPIVIATALGYLTVTSIWFEFASLIPLLALIMGGTLQHSEGLGGYSRGFVWSRGRLQASVIIGGVLLVCAWWLYQQNRGLDRSLFMERALSATEQGMPSDGVRGHISLQRALLDGCYKLTDQNSLQDRSPRSFQWCEKLLQHAYNEIGARPTSSLVLAYLVVTANFVNTSIEALPAYEDIRQLLIRRWGDVASQLIAVAPHRIDILIPYFSYLADTNVSASVQRQGDLILDAFIRYEPENPIVLWFDGQRDLMAHSPEQVINGLNKMISAIERHSLERYVALTEDMLAKLYKTRAEFEARR</sequence>
<feature type="transmembrane region" description="Helical" evidence="1">
    <location>
        <begin position="145"/>
        <end position="165"/>
    </location>
</feature>
<comment type="caution">
    <text evidence="2">The sequence shown here is derived from an EMBL/GenBank/DDBJ whole genome shotgun (WGS) entry which is preliminary data.</text>
</comment>
<dbReference type="EMBL" id="LPVY01000025">
    <property type="protein sequence ID" value="KZB60488.1"/>
    <property type="molecule type" value="Genomic_DNA"/>
</dbReference>
<feature type="transmembrane region" description="Helical" evidence="1">
    <location>
        <begin position="95"/>
        <end position="113"/>
    </location>
</feature>
<dbReference type="AlphaFoldDB" id="A0A154L051"/>
<feature type="transmembrane region" description="Helical" evidence="1">
    <location>
        <begin position="177"/>
        <end position="196"/>
    </location>
</feature>
<feature type="transmembrane region" description="Helical" evidence="1">
    <location>
        <begin position="202"/>
        <end position="220"/>
    </location>
</feature>
<evidence type="ECO:0000313" key="2">
    <source>
        <dbReference type="EMBL" id="KZB60488.1"/>
    </source>
</evidence>
<feature type="transmembrane region" description="Helical" evidence="1">
    <location>
        <begin position="426"/>
        <end position="444"/>
    </location>
</feature>
<feature type="transmembrane region" description="Helical" evidence="1">
    <location>
        <begin position="232"/>
        <end position="253"/>
    </location>
</feature>
<feature type="transmembrane region" description="Helical" evidence="1">
    <location>
        <begin position="344"/>
        <end position="364"/>
    </location>
</feature>
<feature type="transmembrane region" description="Helical" evidence="1">
    <location>
        <begin position="373"/>
        <end position="406"/>
    </location>
</feature>
<name>A0A154L051_9PROT</name>
<evidence type="ECO:0000313" key="3">
    <source>
        <dbReference type="Proteomes" id="UP000076335"/>
    </source>
</evidence>
<feature type="transmembrane region" description="Helical" evidence="1">
    <location>
        <begin position="58"/>
        <end position="83"/>
    </location>
</feature>